<dbReference type="Pfam" id="PF10688">
    <property type="entry name" value="Imp-YgjV"/>
    <property type="match status" value="1"/>
</dbReference>
<evidence type="ECO:0000313" key="2">
    <source>
        <dbReference type="EMBL" id="ARJ41906.1"/>
    </source>
</evidence>
<organism evidence="2 3">
    <name type="scientific">Pantoea alhagi</name>
    <dbReference type="NCBI Taxonomy" id="1891675"/>
    <lineage>
        <taxon>Bacteria</taxon>
        <taxon>Pseudomonadati</taxon>
        <taxon>Pseudomonadota</taxon>
        <taxon>Gammaproteobacteria</taxon>
        <taxon>Enterobacterales</taxon>
        <taxon>Erwiniaceae</taxon>
        <taxon>Pantoea</taxon>
    </lineage>
</organism>
<dbReference type="OrthoDB" id="7858522at2"/>
<keyword evidence="1" id="KW-0812">Transmembrane</keyword>
<dbReference type="KEGG" id="palh:B1H58_07620"/>
<keyword evidence="3" id="KW-1185">Reference proteome</keyword>
<feature type="transmembrane region" description="Helical" evidence="1">
    <location>
        <begin position="141"/>
        <end position="160"/>
    </location>
</feature>
<evidence type="ECO:0008006" key="4">
    <source>
        <dbReference type="Google" id="ProtNLM"/>
    </source>
</evidence>
<protein>
    <recommendedName>
        <fullName evidence="4">YgjV family protein</fullName>
    </recommendedName>
</protein>
<gene>
    <name evidence="2" type="ORF">B1H58_07620</name>
</gene>
<dbReference type="AlphaFoldDB" id="A0A1W6B4A7"/>
<accession>A0A1W6B4A7</accession>
<keyword evidence="1" id="KW-1133">Transmembrane helix</keyword>
<proteinExistence type="predicted"/>
<dbReference type="InterPro" id="IPR019629">
    <property type="entry name" value="Uncharacterised_HI1736/YgjV"/>
</dbReference>
<feature type="transmembrane region" description="Helical" evidence="1">
    <location>
        <begin position="6"/>
        <end position="24"/>
    </location>
</feature>
<evidence type="ECO:0000256" key="1">
    <source>
        <dbReference type="SAM" id="Phobius"/>
    </source>
</evidence>
<keyword evidence="1" id="KW-0472">Membrane</keyword>
<dbReference type="Proteomes" id="UP000192900">
    <property type="component" value="Chromosome"/>
</dbReference>
<dbReference type="RefSeq" id="WP_085069166.1">
    <property type="nucleotide sequence ID" value="NZ_CP019706.1"/>
</dbReference>
<sequence>MSVFMLSQLIAGGSFVCDLVAFFLPGRVAVLRLLALSTALLAAHFALLEQKSAAAMMLLASVRYVIASRTTNPAIAGSFCLIAIICTILTWRNAIDLLPLAGSLLMTLAAFKQDRVKLRLYTLAGSLFWLTNNLLCHSPVAAMMELTFISSTLVSLYRIYRTRLSIQQQ</sequence>
<feature type="transmembrane region" description="Helical" evidence="1">
    <location>
        <begin position="74"/>
        <end position="95"/>
    </location>
</feature>
<reference evidence="2 3" key="1">
    <citation type="submission" date="2017-02" db="EMBL/GenBank/DDBJ databases">
        <title>Complete genome sequence of the drought resistance-promoting endophyte Pantoea alhagi LTYR-11Z.</title>
        <authorList>
            <person name="Zhang L."/>
        </authorList>
    </citation>
    <scope>NUCLEOTIDE SEQUENCE [LARGE SCALE GENOMIC DNA]</scope>
    <source>
        <strain evidence="2 3">LTYR-11Z</strain>
    </source>
</reference>
<feature type="transmembrane region" description="Helical" evidence="1">
    <location>
        <begin position="31"/>
        <end position="48"/>
    </location>
</feature>
<dbReference type="EMBL" id="CP019706">
    <property type="protein sequence ID" value="ARJ41906.1"/>
    <property type="molecule type" value="Genomic_DNA"/>
</dbReference>
<evidence type="ECO:0000313" key="3">
    <source>
        <dbReference type="Proteomes" id="UP000192900"/>
    </source>
</evidence>
<name>A0A1W6B4A7_9GAMM</name>